<name>A0A6T7XUE9_9EUKA</name>
<dbReference type="EMBL" id="HBKO01006148">
    <property type="protein sequence ID" value="CAE2197611.1"/>
    <property type="molecule type" value="Transcribed_RNA"/>
</dbReference>
<reference evidence="2" key="1">
    <citation type="submission" date="2021-01" db="EMBL/GenBank/DDBJ databases">
        <authorList>
            <person name="Corre E."/>
            <person name="Pelletier E."/>
            <person name="Niang G."/>
            <person name="Scheremetjew M."/>
            <person name="Finn R."/>
            <person name="Kale V."/>
            <person name="Holt S."/>
            <person name="Cochrane G."/>
            <person name="Meng A."/>
            <person name="Brown T."/>
            <person name="Cohen L."/>
        </authorList>
    </citation>
    <scope>NUCLEOTIDE SEQUENCE</scope>
    <source>
        <strain evidence="2">UIO037</strain>
    </source>
</reference>
<accession>A0A6T7XUE9</accession>
<evidence type="ECO:0000313" key="2">
    <source>
        <dbReference type="EMBL" id="CAE2197611.1"/>
    </source>
</evidence>
<sequence>MPTAVLFAMLLEFADAALTGAPSGVRSVSPVGHAVRVYAVALRAPELEEDEDECIIDPNLAVERVRGVATRNIIDGASKGARRSIVAAAEVRAAAEAAEASSEARAELSDVKVKELADCLSDADDARGVDECMAAYCASDDECIMNYADNSCDEGSGEEPTPRRGLLGRVLGFFGR</sequence>
<evidence type="ECO:0000256" key="1">
    <source>
        <dbReference type="SAM" id="SignalP"/>
    </source>
</evidence>
<gene>
    <name evidence="2" type="ORF">CPOL0286_LOCUS2965</name>
</gene>
<keyword evidence="1" id="KW-0732">Signal</keyword>
<feature type="chain" id="PRO_5030159720" evidence="1">
    <location>
        <begin position="17"/>
        <end position="176"/>
    </location>
</feature>
<proteinExistence type="predicted"/>
<feature type="signal peptide" evidence="1">
    <location>
        <begin position="1"/>
        <end position="16"/>
    </location>
</feature>
<organism evidence="2">
    <name type="scientific">Prymnesium polylepis</name>
    <dbReference type="NCBI Taxonomy" id="72548"/>
    <lineage>
        <taxon>Eukaryota</taxon>
        <taxon>Haptista</taxon>
        <taxon>Haptophyta</taxon>
        <taxon>Prymnesiophyceae</taxon>
        <taxon>Prymnesiales</taxon>
        <taxon>Prymnesiaceae</taxon>
        <taxon>Prymnesium</taxon>
    </lineage>
</organism>
<protein>
    <submittedName>
        <fullName evidence="2">Uncharacterized protein</fullName>
    </submittedName>
</protein>
<dbReference type="AlphaFoldDB" id="A0A6T7XUE9"/>